<dbReference type="PANTHER" id="PTHR30055">
    <property type="entry name" value="HTH-TYPE TRANSCRIPTIONAL REGULATOR RUTR"/>
    <property type="match status" value="1"/>
</dbReference>
<dbReference type="EMBL" id="BAABDQ010000064">
    <property type="protein sequence ID" value="GAA3621209.1"/>
    <property type="molecule type" value="Genomic_DNA"/>
</dbReference>
<sequence>MRKLKTSRQPEILDAALAIADERGLDALSMRAVAERVGVTPMALYGYFRNKDELLDGLVGRLLTKLVAEDAERIGPGLEGAWNERLGAIAWATRRLAREHPSVFPLLLSRPSVTPDGVRVVDLLYQALIEAGVPDADVPRIERMVSTFVIGFAISEVNGRFSGGSNETRTRRGVDAPAHRRLAGHLAARDWDAEFAADLADLMRIIRPV</sequence>
<dbReference type="InterPro" id="IPR009057">
    <property type="entry name" value="Homeodomain-like_sf"/>
</dbReference>
<evidence type="ECO:0000256" key="4">
    <source>
        <dbReference type="PROSITE-ProRule" id="PRU00335"/>
    </source>
</evidence>
<accession>A0ABP7A144</accession>
<gene>
    <name evidence="6" type="ORF">GCM10022419_128590</name>
</gene>
<dbReference type="Pfam" id="PF00440">
    <property type="entry name" value="TetR_N"/>
    <property type="match status" value="1"/>
</dbReference>
<dbReference type="Gene3D" id="1.10.10.60">
    <property type="entry name" value="Homeodomain-like"/>
    <property type="match status" value="1"/>
</dbReference>
<name>A0ABP7A144_9ACTN</name>
<dbReference type="InterPro" id="IPR004111">
    <property type="entry name" value="Repressor_TetR_C"/>
</dbReference>
<evidence type="ECO:0000256" key="2">
    <source>
        <dbReference type="ARBA" id="ARBA00023125"/>
    </source>
</evidence>
<evidence type="ECO:0000313" key="6">
    <source>
        <dbReference type="EMBL" id="GAA3621209.1"/>
    </source>
</evidence>
<dbReference type="RefSeq" id="WP_345579189.1">
    <property type="nucleotide sequence ID" value="NZ_BAABDQ010000064.1"/>
</dbReference>
<dbReference type="InterPro" id="IPR001647">
    <property type="entry name" value="HTH_TetR"/>
</dbReference>
<feature type="domain" description="HTH tetR-type" evidence="5">
    <location>
        <begin position="6"/>
        <end position="66"/>
    </location>
</feature>
<keyword evidence="3" id="KW-0804">Transcription</keyword>
<dbReference type="Pfam" id="PF02909">
    <property type="entry name" value="TetR_C_1"/>
    <property type="match status" value="1"/>
</dbReference>
<organism evidence="6 7">
    <name type="scientific">Nonomuraea rosea</name>
    <dbReference type="NCBI Taxonomy" id="638574"/>
    <lineage>
        <taxon>Bacteria</taxon>
        <taxon>Bacillati</taxon>
        <taxon>Actinomycetota</taxon>
        <taxon>Actinomycetes</taxon>
        <taxon>Streptosporangiales</taxon>
        <taxon>Streptosporangiaceae</taxon>
        <taxon>Nonomuraea</taxon>
    </lineage>
</organism>
<dbReference type="SUPFAM" id="SSF46689">
    <property type="entry name" value="Homeodomain-like"/>
    <property type="match status" value="1"/>
</dbReference>
<evidence type="ECO:0000313" key="7">
    <source>
        <dbReference type="Proteomes" id="UP001500630"/>
    </source>
</evidence>
<dbReference type="Gene3D" id="1.10.357.10">
    <property type="entry name" value="Tetracycline Repressor, domain 2"/>
    <property type="match status" value="1"/>
</dbReference>
<dbReference type="PANTHER" id="PTHR30055:SF234">
    <property type="entry name" value="HTH-TYPE TRANSCRIPTIONAL REGULATOR BETI"/>
    <property type="match status" value="1"/>
</dbReference>
<evidence type="ECO:0000259" key="5">
    <source>
        <dbReference type="PROSITE" id="PS50977"/>
    </source>
</evidence>
<reference evidence="7" key="1">
    <citation type="journal article" date="2019" name="Int. J. Syst. Evol. Microbiol.">
        <title>The Global Catalogue of Microorganisms (GCM) 10K type strain sequencing project: providing services to taxonomists for standard genome sequencing and annotation.</title>
        <authorList>
            <consortium name="The Broad Institute Genomics Platform"/>
            <consortium name="The Broad Institute Genome Sequencing Center for Infectious Disease"/>
            <person name="Wu L."/>
            <person name="Ma J."/>
        </authorList>
    </citation>
    <scope>NUCLEOTIDE SEQUENCE [LARGE SCALE GENOMIC DNA]</scope>
    <source>
        <strain evidence="7">JCM 17326</strain>
    </source>
</reference>
<dbReference type="PROSITE" id="PS50977">
    <property type="entry name" value="HTH_TETR_2"/>
    <property type="match status" value="1"/>
</dbReference>
<dbReference type="PRINTS" id="PR00455">
    <property type="entry name" value="HTHTETR"/>
</dbReference>
<dbReference type="InterPro" id="IPR050109">
    <property type="entry name" value="HTH-type_TetR-like_transc_reg"/>
</dbReference>
<dbReference type="SUPFAM" id="SSF48498">
    <property type="entry name" value="Tetracyclin repressor-like, C-terminal domain"/>
    <property type="match status" value="1"/>
</dbReference>
<dbReference type="Proteomes" id="UP001500630">
    <property type="component" value="Unassembled WGS sequence"/>
</dbReference>
<feature type="DNA-binding region" description="H-T-H motif" evidence="4">
    <location>
        <begin position="29"/>
        <end position="48"/>
    </location>
</feature>
<proteinExistence type="predicted"/>
<keyword evidence="2 4" id="KW-0238">DNA-binding</keyword>
<keyword evidence="7" id="KW-1185">Reference proteome</keyword>
<keyword evidence="1" id="KW-0805">Transcription regulation</keyword>
<comment type="caution">
    <text evidence="6">The sequence shown here is derived from an EMBL/GenBank/DDBJ whole genome shotgun (WGS) entry which is preliminary data.</text>
</comment>
<protein>
    <submittedName>
        <fullName evidence="6">TetR/AcrR family transcriptional regulator C-terminal domain-containing protein</fullName>
    </submittedName>
</protein>
<dbReference type="InterPro" id="IPR036271">
    <property type="entry name" value="Tet_transcr_reg_TetR-rel_C_sf"/>
</dbReference>
<evidence type="ECO:0000256" key="1">
    <source>
        <dbReference type="ARBA" id="ARBA00023015"/>
    </source>
</evidence>
<evidence type="ECO:0000256" key="3">
    <source>
        <dbReference type="ARBA" id="ARBA00023163"/>
    </source>
</evidence>